<sequence>MNPMIDRRALMVATALSAIAPRGAKAQAPREILTFIEGSDFDSLDPAISRTRSAEILLTLMFQRLVRWKDTALSGIEGDLAERWTTSADGLAWTFQLRGGVRFHDGTAVDAEAVKANFDRIRDPRLGSPNRSLFSVIGDIKVEGPLVITFSTTEPLAGMLEILCESAASINSPAAIQRAGRNYGRNPVGSGPYKFEEWTPGESAVLTGANPSARFRRIVYRPVPEPEARLIELEAGTADIATGMAPEAVPRVRANPRLKLAVIPSSFQIFFELNHKRPPFDNPRLCRAINHAIDHRAIVERILGGFGSVPDAPMAPGVQSYQPQEPYRYDPDFARREFAAVFPGGFTEPLVMWTCVGRYLKDQQVAEAVQGYLNAIGLRTEFRAWEWASYQQTLYRRQPTGTGYGSHAAHMWVLGTSIPTADWRLSRRLMTGQSANLGGYSDPRIDALLNGARTQLDPERRMAAYHEANRILWTDSPPNLFLYNQQQIIAMQLGIDNFDAFAFEIPLLNQVTKA</sequence>
<dbReference type="InterPro" id="IPR030678">
    <property type="entry name" value="Peptide/Ni-bd"/>
</dbReference>
<dbReference type="Pfam" id="PF00496">
    <property type="entry name" value="SBP_bac_5"/>
    <property type="match status" value="1"/>
</dbReference>
<dbReference type="RefSeq" id="WP_211874333.1">
    <property type="nucleotide sequence ID" value="NZ_JAAEDH010000010.1"/>
</dbReference>
<accession>A0AAF1KP73</accession>
<dbReference type="PIRSF" id="PIRSF002741">
    <property type="entry name" value="MppA"/>
    <property type="match status" value="1"/>
</dbReference>
<keyword evidence="4" id="KW-0732">Signal</keyword>
<dbReference type="PANTHER" id="PTHR30290:SF9">
    <property type="entry name" value="OLIGOPEPTIDE-BINDING PROTEIN APPA"/>
    <property type="match status" value="1"/>
</dbReference>
<name>A0AAF1KP73_9PROT</name>
<comment type="caution">
    <text evidence="6">The sequence shown here is derived from an EMBL/GenBank/DDBJ whole genome shotgun (WGS) entry which is preliminary data.</text>
</comment>
<feature type="domain" description="Solute-binding protein family 5" evidence="5">
    <location>
        <begin position="76"/>
        <end position="393"/>
    </location>
</feature>
<organism evidence="6 7">
    <name type="scientific">Plastoroseomonas arctica</name>
    <dbReference type="NCBI Taxonomy" id="1509237"/>
    <lineage>
        <taxon>Bacteria</taxon>
        <taxon>Pseudomonadati</taxon>
        <taxon>Pseudomonadota</taxon>
        <taxon>Alphaproteobacteria</taxon>
        <taxon>Acetobacterales</taxon>
        <taxon>Acetobacteraceae</taxon>
        <taxon>Plastoroseomonas</taxon>
    </lineage>
</organism>
<dbReference type="GO" id="GO:0030288">
    <property type="term" value="C:outer membrane-bounded periplasmic space"/>
    <property type="evidence" value="ECO:0007669"/>
    <property type="project" value="UniProtKB-ARBA"/>
</dbReference>
<dbReference type="InterPro" id="IPR039424">
    <property type="entry name" value="SBP_5"/>
</dbReference>
<dbReference type="GO" id="GO:0043190">
    <property type="term" value="C:ATP-binding cassette (ABC) transporter complex"/>
    <property type="evidence" value="ECO:0007669"/>
    <property type="project" value="InterPro"/>
</dbReference>
<protein>
    <submittedName>
        <fullName evidence="6">Glutathione ABC transporter substrate-binding protein</fullName>
    </submittedName>
</protein>
<evidence type="ECO:0000313" key="7">
    <source>
        <dbReference type="Proteomes" id="UP001196068"/>
    </source>
</evidence>
<dbReference type="EMBL" id="JAAEDH010000010">
    <property type="protein sequence ID" value="MBR0655498.1"/>
    <property type="molecule type" value="Genomic_DNA"/>
</dbReference>
<keyword evidence="7" id="KW-1185">Reference proteome</keyword>
<dbReference type="InterPro" id="IPR000914">
    <property type="entry name" value="SBP_5_dom"/>
</dbReference>
<reference evidence="6" key="2">
    <citation type="journal article" date="2021" name="Syst. Appl. Microbiol.">
        <title>Roseomonas hellenica sp. nov., isolated from roots of wild-growing Alkanna tinctoria.</title>
        <authorList>
            <person name="Rat A."/>
            <person name="Naranjo H.D."/>
            <person name="Lebbe L."/>
            <person name="Cnockaert M."/>
            <person name="Krigas N."/>
            <person name="Grigoriadou K."/>
            <person name="Maloupa E."/>
            <person name="Willems A."/>
        </authorList>
    </citation>
    <scope>NUCLEOTIDE SEQUENCE</scope>
    <source>
        <strain evidence="6">LMG 28251</strain>
    </source>
</reference>
<dbReference type="Gene3D" id="3.90.76.10">
    <property type="entry name" value="Dipeptide-binding Protein, Domain 1"/>
    <property type="match status" value="1"/>
</dbReference>
<comment type="subcellular location">
    <subcellularLocation>
        <location evidence="1">Periplasm</location>
    </subcellularLocation>
</comment>
<gene>
    <name evidence="6" type="ORF">GXW79_10430</name>
</gene>
<dbReference type="GO" id="GO:0015833">
    <property type="term" value="P:peptide transport"/>
    <property type="evidence" value="ECO:0007669"/>
    <property type="project" value="TreeGrafter"/>
</dbReference>
<dbReference type="PANTHER" id="PTHR30290">
    <property type="entry name" value="PERIPLASMIC BINDING COMPONENT OF ABC TRANSPORTER"/>
    <property type="match status" value="1"/>
</dbReference>
<evidence type="ECO:0000256" key="4">
    <source>
        <dbReference type="ARBA" id="ARBA00022729"/>
    </source>
</evidence>
<dbReference type="Proteomes" id="UP001196068">
    <property type="component" value="Unassembled WGS sequence"/>
</dbReference>
<comment type="similarity">
    <text evidence="2">Belongs to the bacterial solute-binding protein 5 family.</text>
</comment>
<reference evidence="6" key="1">
    <citation type="submission" date="2020-01" db="EMBL/GenBank/DDBJ databases">
        <authorList>
            <person name="Rat A."/>
        </authorList>
    </citation>
    <scope>NUCLEOTIDE SEQUENCE</scope>
    <source>
        <strain evidence="6">LMG 28251</strain>
    </source>
</reference>
<evidence type="ECO:0000256" key="1">
    <source>
        <dbReference type="ARBA" id="ARBA00004418"/>
    </source>
</evidence>
<keyword evidence="3" id="KW-0813">Transport</keyword>
<dbReference type="GO" id="GO:1904680">
    <property type="term" value="F:peptide transmembrane transporter activity"/>
    <property type="evidence" value="ECO:0007669"/>
    <property type="project" value="TreeGrafter"/>
</dbReference>
<dbReference type="AlphaFoldDB" id="A0AAF1KP73"/>
<dbReference type="SUPFAM" id="SSF53850">
    <property type="entry name" value="Periplasmic binding protein-like II"/>
    <property type="match status" value="1"/>
</dbReference>
<evidence type="ECO:0000256" key="2">
    <source>
        <dbReference type="ARBA" id="ARBA00005695"/>
    </source>
</evidence>
<dbReference type="Gene3D" id="3.40.190.10">
    <property type="entry name" value="Periplasmic binding protein-like II"/>
    <property type="match status" value="1"/>
</dbReference>
<dbReference type="Gene3D" id="3.10.105.10">
    <property type="entry name" value="Dipeptide-binding Protein, Domain 3"/>
    <property type="match status" value="1"/>
</dbReference>
<proteinExistence type="inferred from homology"/>
<evidence type="ECO:0000313" key="6">
    <source>
        <dbReference type="EMBL" id="MBR0655498.1"/>
    </source>
</evidence>
<evidence type="ECO:0000256" key="3">
    <source>
        <dbReference type="ARBA" id="ARBA00022448"/>
    </source>
</evidence>
<evidence type="ECO:0000259" key="5">
    <source>
        <dbReference type="Pfam" id="PF00496"/>
    </source>
</evidence>